<dbReference type="PANTHER" id="PTHR46268">
    <property type="entry name" value="STRESS RESPONSE PROTEIN NHAX"/>
    <property type="match status" value="1"/>
</dbReference>
<name>A0A365YHR9_9MICC</name>
<evidence type="ECO:0000256" key="1">
    <source>
        <dbReference type="ARBA" id="ARBA00008791"/>
    </source>
</evidence>
<evidence type="ECO:0000313" key="4">
    <source>
        <dbReference type="Proteomes" id="UP000252167"/>
    </source>
</evidence>
<dbReference type="InterPro" id="IPR014729">
    <property type="entry name" value="Rossmann-like_a/b/a_fold"/>
</dbReference>
<evidence type="ECO:0000313" key="3">
    <source>
        <dbReference type="EMBL" id="RBM01564.1"/>
    </source>
</evidence>
<reference evidence="3 4" key="1">
    <citation type="submission" date="2018-01" db="EMBL/GenBank/DDBJ databases">
        <title>Glutamicibacter soli strain NHPC-3 Whole genome sequence and assembly.</title>
        <authorList>
            <person name="Choudhury P."/>
            <person name="Gupta D."/>
            <person name="Sengupta K."/>
            <person name="Jawed A."/>
            <person name="Sultana N."/>
            <person name="Saha P."/>
        </authorList>
    </citation>
    <scope>NUCLEOTIDE SEQUENCE [LARGE SCALE GENOMIC DNA]</scope>
    <source>
        <strain evidence="3 4">NHPC-3</strain>
    </source>
</reference>
<proteinExistence type="inferred from homology"/>
<dbReference type="SUPFAM" id="SSF52402">
    <property type="entry name" value="Adenine nucleotide alpha hydrolases-like"/>
    <property type="match status" value="1"/>
</dbReference>
<keyword evidence="4" id="KW-1185">Reference proteome</keyword>
<dbReference type="AlphaFoldDB" id="A0A365YHR9"/>
<dbReference type="Gene3D" id="3.40.50.620">
    <property type="entry name" value="HUPs"/>
    <property type="match status" value="1"/>
</dbReference>
<accession>A0A365YHR9</accession>
<evidence type="ECO:0000259" key="2">
    <source>
        <dbReference type="Pfam" id="PF00582"/>
    </source>
</evidence>
<gene>
    <name evidence="3" type="ORF">C1H84_06845</name>
</gene>
<comment type="caution">
    <text evidence="3">The sequence shown here is derived from an EMBL/GenBank/DDBJ whole genome shotgun (WGS) entry which is preliminary data.</text>
</comment>
<sequence length="147" mass="15546">MSTVVVGIEPGQAPSVLATAASIAADLRAKVQVIYADSGRYVTERLPESNVLGTAEADFPAELAELVAEHLAGVDYELHNVPGDPAKVLMAVAEEVDARMIVIGTRRPGIRNKLAQFIDGSIAVALAQKQTRPVLVVPQQIINLPEA</sequence>
<dbReference type="Proteomes" id="UP000252167">
    <property type="component" value="Unassembled WGS sequence"/>
</dbReference>
<protein>
    <submittedName>
        <fullName evidence="3">Universal stress protein</fullName>
    </submittedName>
</protein>
<dbReference type="InterPro" id="IPR006016">
    <property type="entry name" value="UspA"/>
</dbReference>
<dbReference type="RefSeq" id="WP_047120026.1">
    <property type="nucleotide sequence ID" value="NZ_JBNBOD010000001.1"/>
</dbReference>
<dbReference type="CDD" id="cd00293">
    <property type="entry name" value="USP-like"/>
    <property type="match status" value="1"/>
</dbReference>
<comment type="similarity">
    <text evidence="1">Belongs to the universal stress protein A family.</text>
</comment>
<dbReference type="Pfam" id="PF00582">
    <property type="entry name" value="Usp"/>
    <property type="match status" value="1"/>
</dbReference>
<dbReference type="EMBL" id="POAF01000003">
    <property type="protein sequence ID" value="RBM01564.1"/>
    <property type="molecule type" value="Genomic_DNA"/>
</dbReference>
<organism evidence="3 4">
    <name type="scientific">Glutamicibacter soli</name>
    <dbReference type="NCBI Taxonomy" id="453836"/>
    <lineage>
        <taxon>Bacteria</taxon>
        <taxon>Bacillati</taxon>
        <taxon>Actinomycetota</taxon>
        <taxon>Actinomycetes</taxon>
        <taxon>Micrococcales</taxon>
        <taxon>Micrococcaceae</taxon>
        <taxon>Glutamicibacter</taxon>
    </lineage>
</organism>
<dbReference type="PANTHER" id="PTHR46268:SF6">
    <property type="entry name" value="UNIVERSAL STRESS PROTEIN UP12"/>
    <property type="match status" value="1"/>
</dbReference>
<feature type="domain" description="UspA" evidence="2">
    <location>
        <begin position="2"/>
        <end position="138"/>
    </location>
</feature>